<evidence type="ECO:0000256" key="12">
    <source>
        <dbReference type="ARBA" id="ARBA00022695"/>
    </source>
</evidence>
<gene>
    <name evidence="20" type="ORF">GCM10009547_40030</name>
</gene>
<keyword evidence="21" id="KW-1185">Reference proteome</keyword>
<comment type="catalytic activity">
    <reaction evidence="1 18">
        <text>a 1,2-diacyl-sn-glycero-3-phosphate + CTP + H(+) = a CDP-1,2-diacyl-sn-glycerol + diphosphate</text>
        <dbReference type="Rhea" id="RHEA:16229"/>
        <dbReference type="ChEBI" id="CHEBI:15378"/>
        <dbReference type="ChEBI" id="CHEBI:33019"/>
        <dbReference type="ChEBI" id="CHEBI:37563"/>
        <dbReference type="ChEBI" id="CHEBI:58332"/>
        <dbReference type="ChEBI" id="CHEBI:58608"/>
        <dbReference type="EC" id="2.7.7.41"/>
    </reaction>
</comment>
<keyword evidence="15 19" id="KW-0472">Membrane</keyword>
<evidence type="ECO:0000256" key="7">
    <source>
        <dbReference type="ARBA" id="ARBA00019373"/>
    </source>
</evidence>
<feature type="transmembrane region" description="Helical" evidence="19">
    <location>
        <begin position="68"/>
        <end position="85"/>
    </location>
</feature>
<evidence type="ECO:0000256" key="15">
    <source>
        <dbReference type="ARBA" id="ARBA00023136"/>
    </source>
</evidence>
<keyword evidence="8" id="KW-1003">Cell membrane</keyword>
<evidence type="ECO:0000256" key="16">
    <source>
        <dbReference type="ARBA" id="ARBA00023209"/>
    </source>
</evidence>
<dbReference type="EMBL" id="BAAAHE010000044">
    <property type="protein sequence ID" value="GAA0632198.1"/>
    <property type="molecule type" value="Genomic_DNA"/>
</dbReference>
<feature type="transmembrane region" description="Helical" evidence="19">
    <location>
        <begin position="91"/>
        <end position="109"/>
    </location>
</feature>
<name>A0ABN1H7V7_9ACTN</name>
<keyword evidence="12 18" id="KW-0548">Nucleotidyltransferase</keyword>
<keyword evidence="16" id="KW-0594">Phospholipid biosynthesis</keyword>
<evidence type="ECO:0000256" key="1">
    <source>
        <dbReference type="ARBA" id="ARBA00001698"/>
    </source>
</evidence>
<comment type="similarity">
    <text evidence="5 18">Belongs to the CDS family.</text>
</comment>
<feature type="transmembrane region" description="Helical" evidence="19">
    <location>
        <begin position="153"/>
        <end position="173"/>
    </location>
</feature>
<dbReference type="PROSITE" id="PS01315">
    <property type="entry name" value="CDS"/>
    <property type="match status" value="1"/>
</dbReference>
<evidence type="ECO:0000256" key="9">
    <source>
        <dbReference type="ARBA" id="ARBA00022516"/>
    </source>
</evidence>
<keyword evidence="17" id="KW-1208">Phospholipid metabolism</keyword>
<dbReference type="InterPro" id="IPR000374">
    <property type="entry name" value="PC_trans"/>
</dbReference>
<comment type="pathway">
    <text evidence="4">Lipid metabolism.</text>
</comment>
<feature type="transmembrane region" description="Helical" evidence="19">
    <location>
        <begin position="42"/>
        <end position="61"/>
    </location>
</feature>
<keyword evidence="13 19" id="KW-1133">Transmembrane helix</keyword>
<dbReference type="PANTHER" id="PTHR46382">
    <property type="entry name" value="PHOSPHATIDATE CYTIDYLYLTRANSFERASE"/>
    <property type="match status" value="1"/>
</dbReference>
<sequence length="281" mass="28577">MTAATEEPKKSRAGRNLPAAIGVGVGMGSIATASLIFEPAIFVGVVAVAILIALWEFGNALATTGVKIPVVPLGIGTVAMLAAAYEAGTESLMVGLLLTVLGVIGWRIAEGPDGFVRDVTAGVFTSVYLPFLAGFAILMVAAPNDGAERVATFILVVVCNDVGGYAAGVLFGKHPMAPRISPKKSWEGMAGSLIGCAAGGAICMATLMDDAAWKGALLGLALAVAATVGDLGESVLKRDIGVKDMGTLLPGHGGIMDRLDSLLIAAPICWLLLSFFVDPTP</sequence>
<evidence type="ECO:0000256" key="11">
    <source>
        <dbReference type="ARBA" id="ARBA00022692"/>
    </source>
</evidence>
<comment type="caution">
    <text evidence="20">The sequence shown here is derived from an EMBL/GenBank/DDBJ whole genome shotgun (WGS) entry which is preliminary data.</text>
</comment>
<dbReference type="EC" id="2.7.7.41" evidence="6 18"/>
<keyword evidence="9" id="KW-0444">Lipid biosynthesis</keyword>
<evidence type="ECO:0000256" key="8">
    <source>
        <dbReference type="ARBA" id="ARBA00022475"/>
    </source>
</evidence>
<keyword evidence="11 18" id="KW-0812">Transmembrane</keyword>
<comment type="subcellular location">
    <subcellularLocation>
        <location evidence="2">Cell membrane</location>
        <topology evidence="2">Multi-pass membrane protein</topology>
    </subcellularLocation>
</comment>
<dbReference type="Proteomes" id="UP001500957">
    <property type="component" value="Unassembled WGS sequence"/>
</dbReference>
<evidence type="ECO:0000256" key="10">
    <source>
        <dbReference type="ARBA" id="ARBA00022679"/>
    </source>
</evidence>
<feature type="transmembrane region" description="Helical" evidence="19">
    <location>
        <begin position="17"/>
        <end position="36"/>
    </location>
</feature>
<evidence type="ECO:0000256" key="14">
    <source>
        <dbReference type="ARBA" id="ARBA00023098"/>
    </source>
</evidence>
<evidence type="ECO:0000256" key="17">
    <source>
        <dbReference type="ARBA" id="ARBA00023264"/>
    </source>
</evidence>
<accession>A0ABN1H7V7</accession>
<reference evidence="20 21" key="1">
    <citation type="journal article" date="2019" name="Int. J. Syst. Evol. Microbiol.">
        <title>The Global Catalogue of Microorganisms (GCM) 10K type strain sequencing project: providing services to taxonomists for standard genome sequencing and annotation.</title>
        <authorList>
            <consortium name="The Broad Institute Genomics Platform"/>
            <consortium name="The Broad Institute Genome Sequencing Center for Infectious Disease"/>
            <person name="Wu L."/>
            <person name="Ma J."/>
        </authorList>
    </citation>
    <scope>NUCLEOTIDE SEQUENCE [LARGE SCALE GENOMIC DNA]</scope>
    <source>
        <strain evidence="20 21">JCM 10671</strain>
    </source>
</reference>
<evidence type="ECO:0000256" key="5">
    <source>
        <dbReference type="ARBA" id="ARBA00010185"/>
    </source>
</evidence>
<dbReference type="Pfam" id="PF01148">
    <property type="entry name" value="CTP_transf_1"/>
    <property type="match status" value="1"/>
</dbReference>
<proteinExistence type="inferred from homology"/>
<evidence type="ECO:0000256" key="19">
    <source>
        <dbReference type="SAM" id="Phobius"/>
    </source>
</evidence>
<feature type="transmembrane region" description="Helical" evidence="19">
    <location>
        <begin position="257"/>
        <end position="277"/>
    </location>
</feature>
<evidence type="ECO:0000313" key="21">
    <source>
        <dbReference type="Proteomes" id="UP001500957"/>
    </source>
</evidence>
<keyword evidence="14" id="KW-0443">Lipid metabolism</keyword>
<feature type="transmembrane region" description="Helical" evidence="19">
    <location>
        <begin position="185"/>
        <end position="207"/>
    </location>
</feature>
<keyword evidence="10 18" id="KW-0808">Transferase</keyword>
<evidence type="ECO:0000256" key="4">
    <source>
        <dbReference type="ARBA" id="ARBA00005189"/>
    </source>
</evidence>
<evidence type="ECO:0000256" key="13">
    <source>
        <dbReference type="ARBA" id="ARBA00022989"/>
    </source>
</evidence>
<organism evidence="20 21">
    <name type="scientific">Sporichthya brevicatena</name>
    <dbReference type="NCBI Taxonomy" id="171442"/>
    <lineage>
        <taxon>Bacteria</taxon>
        <taxon>Bacillati</taxon>
        <taxon>Actinomycetota</taxon>
        <taxon>Actinomycetes</taxon>
        <taxon>Sporichthyales</taxon>
        <taxon>Sporichthyaceae</taxon>
        <taxon>Sporichthya</taxon>
    </lineage>
</organism>
<feature type="transmembrane region" description="Helical" evidence="19">
    <location>
        <begin position="121"/>
        <end position="141"/>
    </location>
</feature>
<evidence type="ECO:0000256" key="6">
    <source>
        <dbReference type="ARBA" id="ARBA00012487"/>
    </source>
</evidence>
<evidence type="ECO:0000256" key="2">
    <source>
        <dbReference type="ARBA" id="ARBA00004651"/>
    </source>
</evidence>
<evidence type="ECO:0000256" key="3">
    <source>
        <dbReference type="ARBA" id="ARBA00005119"/>
    </source>
</evidence>
<evidence type="ECO:0000256" key="18">
    <source>
        <dbReference type="RuleBase" id="RU003938"/>
    </source>
</evidence>
<protein>
    <recommendedName>
        <fullName evidence="7 18">Phosphatidate cytidylyltransferase</fullName>
        <ecNumber evidence="6 18">2.7.7.41</ecNumber>
    </recommendedName>
</protein>
<comment type="pathway">
    <text evidence="3 18">Phospholipid metabolism; CDP-diacylglycerol biosynthesis; CDP-diacylglycerol from sn-glycerol 3-phosphate: step 3/3.</text>
</comment>
<dbReference type="PANTHER" id="PTHR46382:SF1">
    <property type="entry name" value="PHOSPHATIDATE CYTIDYLYLTRANSFERASE"/>
    <property type="match status" value="1"/>
</dbReference>
<evidence type="ECO:0000313" key="20">
    <source>
        <dbReference type="EMBL" id="GAA0632198.1"/>
    </source>
</evidence>
<dbReference type="RefSeq" id="WP_344608070.1">
    <property type="nucleotide sequence ID" value="NZ_BAAAHE010000044.1"/>
</dbReference>